<dbReference type="CDD" id="cd07262">
    <property type="entry name" value="VOC_like"/>
    <property type="match status" value="1"/>
</dbReference>
<sequence length="126" mass="13409">MFSHIVVGSNDIEKSKAFYDATLAVLGYPAGVIDEKGRCIYANSEGVFIVTSPVNGQEATPGNGMTIGFSVSNPEQADAWHQAGVENGGVTCEDPPGIRAHSGRELYLAYLRDPTGNKLCAVYRIS</sequence>
<dbReference type="RefSeq" id="WP_077332324.1">
    <property type="nucleotide sequence ID" value="NZ_FULE01000002.1"/>
</dbReference>
<dbReference type="Pfam" id="PF00903">
    <property type="entry name" value="Glyoxalase"/>
    <property type="match status" value="1"/>
</dbReference>
<proteinExistence type="predicted"/>
<dbReference type="PANTHER" id="PTHR35006:SF1">
    <property type="entry name" value="BLL2941 PROTEIN"/>
    <property type="match status" value="1"/>
</dbReference>
<feature type="domain" description="VOC" evidence="1">
    <location>
        <begin position="1"/>
        <end position="124"/>
    </location>
</feature>
<dbReference type="OrthoDB" id="9800438at2"/>
<name>A0A1R4L8F3_VIBR1</name>
<evidence type="ECO:0000313" key="3">
    <source>
        <dbReference type="Proteomes" id="UP000188276"/>
    </source>
</evidence>
<dbReference type="SUPFAM" id="SSF54593">
    <property type="entry name" value="Glyoxalase/Bleomycin resistance protein/Dihydroxybiphenyl dioxygenase"/>
    <property type="match status" value="1"/>
</dbReference>
<dbReference type="Proteomes" id="UP000188276">
    <property type="component" value="Unassembled WGS sequence"/>
</dbReference>
<dbReference type="AlphaFoldDB" id="A0A1R4L8F3"/>
<evidence type="ECO:0000313" key="2">
    <source>
        <dbReference type="EMBL" id="SJN52808.1"/>
    </source>
</evidence>
<reference evidence="3" key="1">
    <citation type="submission" date="2017-02" db="EMBL/GenBank/DDBJ databases">
        <authorList>
            <person name="Rodrigo-Torres L."/>
            <person name="Arahal R.D."/>
            <person name="Lucena T."/>
        </authorList>
    </citation>
    <scope>NUCLEOTIDE SEQUENCE [LARGE SCALE GENOMIC DNA]</scope>
    <source>
        <strain evidence="3">CECT 7878</strain>
    </source>
</reference>
<dbReference type="PROSITE" id="PS51819">
    <property type="entry name" value="VOC"/>
    <property type="match status" value="1"/>
</dbReference>
<dbReference type="STRING" id="1123498.VR7878_00057"/>
<gene>
    <name evidence="2" type="ORF">VR7878_00057</name>
</gene>
<evidence type="ECO:0000259" key="1">
    <source>
        <dbReference type="PROSITE" id="PS51819"/>
    </source>
</evidence>
<dbReference type="Gene3D" id="3.10.180.10">
    <property type="entry name" value="2,3-Dihydroxybiphenyl 1,2-Dioxygenase, domain 1"/>
    <property type="match status" value="1"/>
</dbReference>
<dbReference type="PANTHER" id="PTHR35006">
    <property type="entry name" value="GLYOXALASE FAMILY PROTEIN (AFU_ORTHOLOGUE AFUA_5G14830)"/>
    <property type="match status" value="1"/>
</dbReference>
<dbReference type="EMBL" id="FULE01000002">
    <property type="protein sequence ID" value="SJN52808.1"/>
    <property type="molecule type" value="Genomic_DNA"/>
</dbReference>
<dbReference type="InterPro" id="IPR037523">
    <property type="entry name" value="VOC_core"/>
</dbReference>
<keyword evidence="3" id="KW-1185">Reference proteome</keyword>
<dbReference type="InterPro" id="IPR004360">
    <property type="entry name" value="Glyas_Fos-R_dOase_dom"/>
</dbReference>
<accession>A0A1R4L8F3</accession>
<organism evidence="2 3">
    <name type="scientific">Vibrio ruber (strain DSM 16370 / JCM 11486 / BCRC 17186 / CECT 7878 / LMG 23124 / VR1)</name>
    <dbReference type="NCBI Taxonomy" id="1123498"/>
    <lineage>
        <taxon>Bacteria</taxon>
        <taxon>Pseudomonadati</taxon>
        <taxon>Pseudomonadota</taxon>
        <taxon>Gammaproteobacteria</taxon>
        <taxon>Vibrionales</taxon>
        <taxon>Vibrionaceae</taxon>
        <taxon>Vibrio</taxon>
    </lineage>
</organism>
<dbReference type="InterPro" id="IPR029068">
    <property type="entry name" value="Glyas_Bleomycin-R_OHBP_Dase"/>
</dbReference>
<protein>
    <submittedName>
        <fullName evidence="2">Glyoxalase-like domain protein</fullName>
    </submittedName>
</protein>